<keyword evidence="3" id="KW-1185">Reference proteome</keyword>
<evidence type="ECO:0000313" key="3">
    <source>
        <dbReference type="Proteomes" id="UP000662888"/>
    </source>
</evidence>
<protein>
    <recommendedName>
        <fullName evidence="4">Polymer-forming cytoskeletal protein</fullName>
    </recommendedName>
</protein>
<dbReference type="Proteomes" id="UP000662888">
    <property type="component" value="Chromosome"/>
</dbReference>
<keyword evidence="1" id="KW-0732">Signal</keyword>
<evidence type="ECO:0008006" key="4">
    <source>
        <dbReference type="Google" id="ProtNLM"/>
    </source>
</evidence>
<dbReference type="RefSeq" id="WP_206089505.1">
    <property type="nucleotide sequence ID" value="NZ_CP065053.1"/>
</dbReference>
<evidence type="ECO:0000313" key="2">
    <source>
        <dbReference type="EMBL" id="QPI49892.1"/>
    </source>
</evidence>
<gene>
    <name evidence="2" type="ORF">IV454_31565</name>
</gene>
<feature type="chain" id="PRO_5047239676" description="Polymer-forming cytoskeletal protein" evidence="1">
    <location>
        <begin position="25"/>
        <end position="240"/>
    </location>
</feature>
<feature type="signal peptide" evidence="1">
    <location>
        <begin position="1"/>
        <end position="24"/>
    </location>
</feature>
<sequence length="240" mass="26091">MFSHFRIIASVFAGAALVLSPVHAAVLKPVPKQGIALPNAPFSVLPAKEVIKRYKLVSLLSPLSRKDEDALTEFADVKQALVFEGNVTLDENIQIADAASKKTLAKKTLSPFEDALLEGDRLLVINGDLHCRALDTGYMHAVFVLGNVDCDTVSLGMTHFYVKGNLVARKYLLGSAEDDEGDGNEGERQVRVDGTVSSPKVRTWYFGLGHLKFAKDSAVEVMVEQKDRTSSGPCNRKGDC</sequence>
<accession>A0AA49A8K6</accession>
<evidence type="ECO:0000256" key="1">
    <source>
        <dbReference type="SAM" id="SignalP"/>
    </source>
</evidence>
<name>A0AA49A8K6_9BURK</name>
<organism evidence="2 3">
    <name type="scientific">Massilia antarctica</name>
    <dbReference type="NCBI Taxonomy" id="2765360"/>
    <lineage>
        <taxon>Bacteria</taxon>
        <taxon>Pseudomonadati</taxon>
        <taxon>Pseudomonadota</taxon>
        <taxon>Betaproteobacteria</taxon>
        <taxon>Burkholderiales</taxon>
        <taxon>Oxalobacteraceae</taxon>
        <taxon>Telluria group</taxon>
        <taxon>Massilia</taxon>
    </lineage>
</organism>
<dbReference type="EMBL" id="CP065053">
    <property type="protein sequence ID" value="QPI49892.1"/>
    <property type="molecule type" value="Genomic_DNA"/>
</dbReference>
<proteinExistence type="predicted"/>
<reference evidence="2 3" key="1">
    <citation type="submission" date="2020-11" db="EMBL/GenBank/DDBJ databases">
        <authorList>
            <person name="Sun Q."/>
        </authorList>
    </citation>
    <scope>NUCLEOTIDE SEQUENCE [LARGE SCALE GENOMIC DNA]</scope>
    <source>
        <strain evidence="2 3">P8398</strain>
    </source>
</reference>